<keyword evidence="2" id="KW-0479">Metal-binding</keyword>
<keyword evidence="5" id="KW-1284">Encapsulin nanocompartment</keyword>
<evidence type="ECO:0000256" key="2">
    <source>
        <dbReference type="ARBA" id="ARBA00022723"/>
    </source>
</evidence>
<dbReference type="EMBL" id="JAGGLJ010000007">
    <property type="protein sequence ID" value="MBP2025415.1"/>
    <property type="molecule type" value="Genomic_DNA"/>
</dbReference>
<evidence type="ECO:0000256" key="5">
    <source>
        <dbReference type="ARBA" id="ARBA00033787"/>
    </source>
</evidence>
<dbReference type="InterPro" id="IPR054581">
    <property type="entry name" value="EncFtn-like"/>
</dbReference>
<dbReference type="RefSeq" id="WP_210060705.1">
    <property type="nucleotide sequence ID" value="NZ_JAGGLJ010000007.1"/>
</dbReference>
<proteinExistence type="predicted"/>
<dbReference type="Pfam" id="PF22277">
    <property type="entry name" value="EncFtn-like"/>
    <property type="match status" value="1"/>
</dbReference>
<feature type="region of interest" description="Disordered" evidence="6">
    <location>
        <begin position="96"/>
        <end position="116"/>
    </location>
</feature>
<sequence length="116" mass="13619">MSTDYHEPASELSKEARDMTRALRSLIEEVEAVLWYMQRIDVATDEELKNIMQHNAEEEMEHAMMSLEWLRRNQKGWDKNIRTYLLKDKPILELEEEATSEENSSTDSTSLDIGEL</sequence>
<comment type="caution">
    <text evidence="7">The sequence shown here is derived from an EMBL/GenBank/DDBJ whole genome shotgun (WGS) entry which is preliminary data.</text>
</comment>
<organism evidence="7 8">
    <name type="scientific">Peptoniphilus stercorisuis</name>
    <dbReference type="NCBI Taxonomy" id="1436965"/>
    <lineage>
        <taxon>Bacteria</taxon>
        <taxon>Bacillati</taxon>
        <taxon>Bacillota</taxon>
        <taxon>Tissierellia</taxon>
        <taxon>Tissierellales</taxon>
        <taxon>Peptoniphilaceae</taxon>
        <taxon>Peptoniphilus</taxon>
    </lineage>
</organism>
<keyword evidence="1" id="KW-0409">Iron storage</keyword>
<dbReference type="Gene3D" id="6.10.140.1960">
    <property type="match status" value="1"/>
</dbReference>
<dbReference type="InterPro" id="IPR030907">
    <property type="entry name" value="Ferrit_encaps"/>
</dbReference>
<feature type="compositionally biased region" description="Low complexity" evidence="6">
    <location>
        <begin position="101"/>
        <end position="116"/>
    </location>
</feature>
<name>A0ABS4KCC4_9FIRM</name>
<evidence type="ECO:0000256" key="4">
    <source>
        <dbReference type="ARBA" id="ARBA00033738"/>
    </source>
</evidence>
<evidence type="ECO:0000313" key="7">
    <source>
        <dbReference type="EMBL" id="MBP2025415.1"/>
    </source>
</evidence>
<dbReference type="InterPro" id="IPR009078">
    <property type="entry name" value="Ferritin-like_SF"/>
</dbReference>
<dbReference type="Proteomes" id="UP001519306">
    <property type="component" value="Unassembled WGS sequence"/>
</dbReference>
<dbReference type="CDD" id="cd00657">
    <property type="entry name" value="Ferritin_like"/>
    <property type="match status" value="1"/>
</dbReference>
<evidence type="ECO:0000256" key="6">
    <source>
        <dbReference type="SAM" id="MobiDB-lite"/>
    </source>
</evidence>
<evidence type="ECO:0000256" key="3">
    <source>
        <dbReference type="ARBA" id="ARBA00023004"/>
    </source>
</evidence>
<accession>A0ABS4KCC4</accession>
<dbReference type="NCBIfam" id="TIGR04535">
    <property type="entry name" value="ferrit_encaps"/>
    <property type="match status" value="1"/>
</dbReference>
<gene>
    <name evidence="7" type="ORF">J2Z71_000945</name>
</gene>
<dbReference type="SUPFAM" id="SSF47240">
    <property type="entry name" value="Ferritin-like"/>
    <property type="match status" value="1"/>
</dbReference>
<keyword evidence="3" id="KW-0408">Iron</keyword>
<evidence type="ECO:0000256" key="1">
    <source>
        <dbReference type="ARBA" id="ARBA00022434"/>
    </source>
</evidence>
<protein>
    <submittedName>
        <fullName evidence="7">Ferritin-like protein</fullName>
    </submittedName>
</protein>
<evidence type="ECO:0000313" key="8">
    <source>
        <dbReference type="Proteomes" id="UP001519306"/>
    </source>
</evidence>
<reference evidence="7 8" key="1">
    <citation type="submission" date="2021-03" db="EMBL/GenBank/DDBJ databases">
        <title>Genomic Encyclopedia of Type Strains, Phase IV (KMG-IV): sequencing the most valuable type-strain genomes for metagenomic binning, comparative biology and taxonomic classification.</title>
        <authorList>
            <person name="Goeker M."/>
        </authorList>
    </citation>
    <scope>NUCLEOTIDE SEQUENCE [LARGE SCALE GENOMIC DNA]</scope>
    <source>
        <strain evidence="7 8">DSM 27563</strain>
    </source>
</reference>
<comment type="subcellular location">
    <subcellularLocation>
        <location evidence="4">Encapsulin nanocompartment</location>
    </subcellularLocation>
</comment>
<keyword evidence="8" id="KW-1185">Reference proteome</keyword>